<accession>A0A6A5ZKB4</accession>
<evidence type="ECO:0008006" key="3">
    <source>
        <dbReference type="Google" id="ProtNLM"/>
    </source>
</evidence>
<reference evidence="1" key="1">
    <citation type="journal article" date="2020" name="Stud. Mycol.">
        <title>101 Dothideomycetes genomes: a test case for predicting lifestyles and emergence of pathogens.</title>
        <authorList>
            <person name="Haridas S."/>
            <person name="Albert R."/>
            <person name="Binder M."/>
            <person name="Bloem J."/>
            <person name="Labutti K."/>
            <person name="Salamov A."/>
            <person name="Andreopoulos B."/>
            <person name="Baker S."/>
            <person name="Barry K."/>
            <person name="Bills G."/>
            <person name="Bluhm B."/>
            <person name="Cannon C."/>
            <person name="Castanera R."/>
            <person name="Culley D."/>
            <person name="Daum C."/>
            <person name="Ezra D."/>
            <person name="Gonzalez J."/>
            <person name="Henrissat B."/>
            <person name="Kuo A."/>
            <person name="Liang C."/>
            <person name="Lipzen A."/>
            <person name="Lutzoni F."/>
            <person name="Magnuson J."/>
            <person name="Mondo S."/>
            <person name="Nolan M."/>
            <person name="Ohm R."/>
            <person name="Pangilinan J."/>
            <person name="Park H.-J."/>
            <person name="Ramirez L."/>
            <person name="Alfaro M."/>
            <person name="Sun H."/>
            <person name="Tritt A."/>
            <person name="Yoshinaga Y."/>
            <person name="Zwiers L.-H."/>
            <person name="Turgeon B."/>
            <person name="Goodwin S."/>
            <person name="Spatafora J."/>
            <person name="Crous P."/>
            <person name="Grigoriev I."/>
        </authorList>
    </citation>
    <scope>NUCLEOTIDE SEQUENCE</scope>
    <source>
        <strain evidence="1">CBS 627.86</strain>
    </source>
</reference>
<dbReference type="EMBL" id="ML977316">
    <property type="protein sequence ID" value="KAF2118691.1"/>
    <property type="molecule type" value="Genomic_DNA"/>
</dbReference>
<dbReference type="Gene3D" id="3.80.10.10">
    <property type="entry name" value="Ribonuclease Inhibitor"/>
    <property type="match status" value="1"/>
</dbReference>
<name>A0A6A5ZKB4_9PLEO</name>
<protein>
    <recommendedName>
        <fullName evidence="3">F-box domain-containing protein</fullName>
    </recommendedName>
</protein>
<sequence length="356" mass="41077">MEENGSSDKVKTFRKNYDSLVEEEELHWVLLPGRVKEYLSWLPNLRSLRIEDRPCPFVNEPRMPQFNQRRNAPKLVYNTSLGSTSLERDTYLDLIWNGPYYIKDYVDRQHVDLLENRFPYMTRRSVFRSTFNNLRALRSDGIFLDLEILVGGYTGMYHHGLIHYSFDPPFLFGDSLASDILANHLCTLEFRDFRADGWFGSFFKKDIVSSLDGLRSLSLNRVDLNLSICDSVSEGLFPNLTSLQLAGIDCLDDDIDILVRSNRRTLITLCMSEIDLYATEWAEVVLMIHHQAVALENLKLSKLGLCRTTNRDPEPTIIYPTDLFEVEWGGHAAIMSGVRKLQKFCAWTTTWIGPTL</sequence>
<evidence type="ECO:0000313" key="2">
    <source>
        <dbReference type="Proteomes" id="UP000799770"/>
    </source>
</evidence>
<gene>
    <name evidence="1" type="ORF">BDV96DRAFT_361340</name>
</gene>
<evidence type="ECO:0000313" key="1">
    <source>
        <dbReference type="EMBL" id="KAF2118691.1"/>
    </source>
</evidence>
<dbReference type="SUPFAM" id="SSF52047">
    <property type="entry name" value="RNI-like"/>
    <property type="match status" value="1"/>
</dbReference>
<organism evidence="1 2">
    <name type="scientific">Lophiotrema nucula</name>
    <dbReference type="NCBI Taxonomy" id="690887"/>
    <lineage>
        <taxon>Eukaryota</taxon>
        <taxon>Fungi</taxon>
        <taxon>Dikarya</taxon>
        <taxon>Ascomycota</taxon>
        <taxon>Pezizomycotina</taxon>
        <taxon>Dothideomycetes</taxon>
        <taxon>Pleosporomycetidae</taxon>
        <taxon>Pleosporales</taxon>
        <taxon>Lophiotremataceae</taxon>
        <taxon>Lophiotrema</taxon>
    </lineage>
</organism>
<proteinExistence type="predicted"/>
<dbReference type="InterPro" id="IPR032675">
    <property type="entry name" value="LRR_dom_sf"/>
</dbReference>
<dbReference type="AlphaFoldDB" id="A0A6A5ZKB4"/>
<keyword evidence="2" id="KW-1185">Reference proteome</keyword>
<dbReference type="Proteomes" id="UP000799770">
    <property type="component" value="Unassembled WGS sequence"/>
</dbReference>